<protein>
    <submittedName>
        <fullName evidence="1">Uncharacterized protein</fullName>
    </submittedName>
</protein>
<dbReference type="EMBL" id="CP001739">
    <property type="protein sequence ID" value="ACZ09372.1"/>
    <property type="molecule type" value="Genomic_DNA"/>
</dbReference>
<reference evidence="1 2" key="2">
    <citation type="journal article" date="2010" name="Stand. Genomic Sci.">
        <title>Complete genome sequence of Sebaldella termitidis type strain (NCTC 11300).</title>
        <authorList>
            <person name="Harmon-Smith M."/>
            <person name="Celia L."/>
            <person name="Chertkov O."/>
            <person name="Lapidus A."/>
            <person name="Copeland A."/>
            <person name="Glavina Del Rio T."/>
            <person name="Nolan M."/>
            <person name="Lucas S."/>
            <person name="Tice H."/>
            <person name="Cheng J.F."/>
            <person name="Han C."/>
            <person name="Detter J.C."/>
            <person name="Bruce D."/>
            <person name="Goodwin L."/>
            <person name="Pitluck S."/>
            <person name="Pati A."/>
            <person name="Liolios K."/>
            <person name="Ivanova N."/>
            <person name="Mavromatis K."/>
            <person name="Mikhailova N."/>
            <person name="Chen A."/>
            <person name="Palaniappan K."/>
            <person name="Land M."/>
            <person name="Hauser L."/>
            <person name="Chang Y.J."/>
            <person name="Jeffries C.D."/>
            <person name="Brettin T."/>
            <person name="Goker M."/>
            <person name="Beck B."/>
            <person name="Bristow J."/>
            <person name="Eisen J.A."/>
            <person name="Markowitz V."/>
            <person name="Hugenholtz P."/>
            <person name="Kyrpides N.C."/>
            <person name="Klenk H.P."/>
            <person name="Chen F."/>
        </authorList>
    </citation>
    <scope>NUCLEOTIDE SEQUENCE [LARGE SCALE GENOMIC DNA]</scope>
    <source>
        <strain evidence="2">ATCC 33386 / NCTC 11300</strain>
    </source>
</reference>
<evidence type="ECO:0000313" key="1">
    <source>
        <dbReference type="EMBL" id="ACZ09372.1"/>
    </source>
</evidence>
<evidence type="ECO:0000313" key="2">
    <source>
        <dbReference type="Proteomes" id="UP000000845"/>
    </source>
</evidence>
<dbReference type="KEGG" id="str:Sterm_2519"/>
<accession>D1ALM9</accession>
<dbReference type="STRING" id="526218.Sterm_2519"/>
<name>D1ALM9_SEBTE</name>
<organism evidence="1 2">
    <name type="scientific">Sebaldella termitidis (strain ATCC 33386 / NCTC 11300)</name>
    <dbReference type="NCBI Taxonomy" id="526218"/>
    <lineage>
        <taxon>Bacteria</taxon>
        <taxon>Fusobacteriati</taxon>
        <taxon>Fusobacteriota</taxon>
        <taxon>Fusobacteriia</taxon>
        <taxon>Fusobacteriales</taxon>
        <taxon>Leptotrichiaceae</taxon>
        <taxon>Sebaldella</taxon>
    </lineage>
</organism>
<gene>
    <name evidence="1" type="ordered locus">Sterm_2519</name>
</gene>
<proteinExistence type="predicted"/>
<dbReference type="HOGENOM" id="CLU_1577418_0_0_0"/>
<sequence>MKKLILFIFLFSMNYGCDFVETKNLIEKRAINSVKELELQDKIVCDEEWKKIIYIVNMKEFGNLLVNGFILENNIEDKEKFLKELEDNSFVADSLFNKLGINDLKNNNISMVHYDYTKDKNPDNQIYTIIYFLEDDEPFRTFMLNKKYGEEIDEIIKYLELKNEIYQVY</sequence>
<keyword evidence="2" id="KW-1185">Reference proteome</keyword>
<dbReference type="AlphaFoldDB" id="D1ALM9"/>
<dbReference type="RefSeq" id="WP_012861966.1">
    <property type="nucleotide sequence ID" value="NC_013517.1"/>
</dbReference>
<reference evidence="2" key="1">
    <citation type="submission" date="2009-09" db="EMBL/GenBank/DDBJ databases">
        <title>The complete chromosome of Sebaldella termitidis ATCC 33386.</title>
        <authorList>
            <consortium name="US DOE Joint Genome Institute (JGI-PGF)"/>
            <person name="Lucas S."/>
            <person name="Copeland A."/>
            <person name="Lapidus A."/>
            <person name="Glavina del Rio T."/>
            <person name="Dalin E."/>
            <person name="Tice H."/>
            <person name="Bruce D."/>
            <person name="Goodwin L."/>
            <person name="Pitluck S."/>
            <person name="Kyrpides N."/>
            <person name="Mavromatis K."/>
            <person name="Ivanova N."/>
            <person name="Mikhailova N."/>
            <person name="Sims D."/>
            <person name="Meincke L."/>
            <person name="Brettin T."/>
            <person name="Detter J.C."/>
            <person name="Han C."/>
            <person name="Larimer F."/>
            <person name="Land M."/>
            <person name="Hauser L."/>
            <person name="Markowitz V."/>
            <person name="Cheng J.F."/>
            <person name="Hugenholtz P."/>
            <person name="Woyke T."/>
            <person name="Wu D."/>
            <person name="Eisen J.A."/>
        </authorList>
    </citation>
    <scope>NUCLEOTIDE SEQUENCE [LARGE SCALE GENOMIC DNA]</scope>
    <source>
        <strain evidence="2">ATCC 33386 / NCTC 11300</strain>
    </source>
</reference>
<dbReference type="Proteomes" id="UP000000845">
    <property type="component" value="Chromosome"/>
</dbReference>